<feature type="coiled-coil region" evidence="1">
    <location>
        <begin position="198"/>
        <end position="326"/>
    </location>
</feature>
<dbReference type="Proteomes" id="UP000326759">
    <property type="component" value="Unassembled WGS sequence"/>
</dbReference>
<dbReference type="OrthoDB" id="299638at2759"/>
<dbReference type="InterPro" id="IPR026205">
    <property type="entry name" value="PIBF1"/>
</dbReference>
<evidence type="ECO:0000313" key="3">
    <source>
        <dbReference type="Proteomes" id="UP000326759"/>
    </source>
</evidence>
<dbReference type="EMBL" id="SEYY01019383">
    <property type="protein sequence ID" value="KAB7498317.1"/>
    <property type="molecule type" value="Genomic_DNA"/>
</dbReference>
<organism evidence="2 3">
    <name type="scientific">Armadillidium nasatum</name>
    <dbReference type="NCBI Taxonomy" id="96803"/>
    <lineage>
        <taxon>Eukaryota</taxon>
        <taxon>Metazoa</taxon>
        <taxon>Ecdysozoa</taxon>
        <taxon>Arthropoda</taxon>
        <taxon>Crustacea</taxon>
        <taxon>Multicrustacea</taxon>
        <taxon>Malacostraca</taxon>
        <taxon>Eumalacostraca</taxon>
        <taxon>Peracarida</taxon>
        <taxon>Isopoda</taxon>
        <taxon>Oniscidea</taxon>
        <taxon>Crinocheta</taxon>
        <taxon>Armadillidiidae</taxon>
        <taxon>Armadillidium</taxon>
    </lineage>
</organism>
<feature type="coiled-coil region" evidence="1">
    <location>
        <begin position="369"/>
        <end position="442"/>
    </location>
</feature>
<protein>
    <submittedName>
        <fullName evidence="2">Progesterone-induced-blocking factor 1</fullName>
    </submittedName>
</protein>
<dbReference type="AlphaFoldDB" id="A0A5N5SWE5"/>
<evidence type="ECO:0000256" key="1">
    <source>
        <dbReference type="SAM" id="Coils"/>
    </source>
</evidence>
<feature type="coiled-coil region" evidence="1">
    <location>
        <begin position="475"/>
        <end position="505"/>
    </location>
</feature>
<dbReference type="GO" id="GO:0060271">
    <property type="term" value="P:cilium assembly"/>
    <property type="evidence" value="ECO:0007669"/>
    <property type="project" value="TreeGrafter"/>
</dbReference>
<dbReference type="PANTHER" id="PTHR18950">
    <property type="entry name" value="PROGESTERONE-INDUCED BLOCKING FACTOR 1"/>
    <property type="match status" value="1"/>
</dbReference>
<gene>
    <name evidence="2" type="primary">PIBF1</name>
    <name evidence="2" type="ORF">Anas_02952</name>
</gene>
<dbReference type="PANTHER" id="PTHR18950:SF0">
    <property type="entry name" value="PROGESTERONE IMMUNOMODULATORY BINDING FACTOR 1"/>
    <property type="match status" value="1"/>
</dbReference>
<keyword evidence="1" id="KW-0175">Coiled coil</keyword>
<sequence length="686" mass="79822">MSHSGSGETGTTGSVEISVPTDLTVTSEGDSDDHKQNNLKKHARDIRALTSEKTHFHLLTEKLRLEIKEKEALIASSKAQFTATLNQNNLQNEIKLSEKQAKINRLEAELLSTSEELRLLKERAGKELANLLQKCQEFQQNQNRLSIKQNEIKSSLNNLVLSEEEFIKVNHIPREQLTLQQYVLLRVFELTMPLKVKIKELEAVKTSLESVISSHEQEIKAKHKENSKIAEDLNALREKLMEYSTQCEELRNNRKLDDYRVQNFDRIKSERDKFESERETFAKEKSELEDLVSLLKREKSIFEERTSDLKTKCRQMESELSKYRNEYYDTKTLLDKGNEDRLKTSSKLKLEQERSEDFYEKFLRARTDIITLTDSLQDSQNENKNLNEKYSQCLKIEKELKQELSDLQRKYHDTENEMSILSSKYNRERDMLKLEISELKGNYNSLLKTYNNALESNAKLLKENQYIQHYDRDDKALKEKEILKMNQEINKLKHELNQYKLLEDDYMSTLKVFASVSEKDKESSEIGLPSSSIIRGRFSEQTLSLTRRILHLERQNAAACSTIQKFTVSLEEMRSKLYAFKSAIGMAGKPSEQLLEKIRTQEEQILILEEALRSCNESKSIILSDKKKLEENLKKCSMHLESVMVKEEELAVLKKELQEVRSLVSQNISSFRMANLPSAIKITKGT</sequence>
<accession>A0A5N5SWE5</accession>
<dbReference type="GO" id="GO:0005815">
    <property type="term" value="C:microtubule organizing center"/>
    <property type="evidence" value="ECO:0007669"/>
    <property type="project" value="TreeGrafter"/>
</dbReference>
<proteinExistence type="predicted"/>
<feature type="coiled-coil region" evidence="1">
    <location>
        <begin position="591"/>
        <end position="618"/>
    </location>
</feature>
<reference evidence="2 3" key="1">
    <citation type="journal article" date="2019" name="PLoS Biol.">
        <title>Sex chromosomes control vertical transmission of feminizing Wolbachia symbionts in an isopod.</title>
        <authorList>
            <person name="Becking T."/>
            <person name="Chebbi M.A."/>
            <person name="Giraud I."/>
            <person name="Moumen B."/>
            <person name="Laverre T."/>
            <person name="Caubet Y."/>
            <person name="Peccoud J."/>
            <person name="Gilbert C."/>
            <person name="Cordaux R."/>
        </authorList>
    </citation>
    <scope>NUCLEOTIDE SEQUENCE [LARGE SCALE GENOMIC DNA]</scope>
    <source>
        <strain evidence="2">ANa2</strain>
        <tissue evidence="2">Whole body excluding digestive tract and cuticle</tissue>
    </source>
</reference>
<feature type="coiled-coil region" evidence="1">
    <location>
        <begin position="60"/>
        <end position="148"/>
    </location>
</feature>
<name>A0A5N5SWE5_9CRUS</name>
<evidence type="ECO:0000313" key="2">
    <source>
        <dbReference type="EMBL" id="KAB7498317.1"/>
    </source>
</evidence>
<keyword evidence="3" id="KW-1185">Reference proteome</keyword>
<comment type="caution">
    <text evidence="2">The sequence shown here is derived from an EMBL/GenBank/DDBJ whole genome shotgun (WGS) entry which is preliminary data.</text>
</comment>